<dbReference type="InterPro" id="IPR044730">
    <property type="entry name" value="RNase_H-like_dom_plant"/>
</dbReference>
<evidence type="ECO:0000313" key="3">
    <source>
        <dbReference type="Proteomes" id="UP000324705"/>
    </source>
</evidence>
<protein>
    <recommendedName>
        <fullName evidence="1">RNase H type-1 domain-containing protein</fullName>
    </recommendedName>
</protein>
<dbReference type="Gramene" id="TRITD6Bv1G018470.1">
    <property type="protein sequence ID" value="TRITD6Bv1G018470.1"/>
    <property type="gene ID" value="TRITD6Bv1G018470"/>
</dbReference>
<proteinExistence type="predicted"/>
<feature type="domain" description="RNase H type-1" evidence="1">
    <location>
        <begin position="117"/>
        <end position="239"/>
    </location>
</feature>
<name>A0A9R0YE89_TRITD</name>
<dbReference type="InterPro" id="IPR036397">
    <property type="entry name" value="RNaseH_sf"/>
</dbReference>
<dbReference type="PANTHER" id="PTHR47723">
    <property type="entry name" value="OS05G0353850 PROTEIN"/>
    <property type="match status" value="1"/>
</dbReference>
<keyword evidence="3" id="KW-1185">Reference proteome</keyword>
<dbReference type="Pfam" id="PF13456">
    <property type="entry name" value="RVT_3"/>
    <property type="match status" value="1"/>
</dbReference>
<dbReference type="Proteomes" id="UP000324705">
    <property type="component" value="Chromosome 6B"/>
</dbReference>
<dbReference type="OMA" id="WIRREQN"/>
<reference evidence="2 3" key="1">
    <citation type="submission" date="2017-09" db="EMBL/GenBank/DDBJ databases">
        <authorList>
            <consortium name="International Durum Wheat Genome Sequencing Consortium (IDWGSC)"/>
            <person name="Milanesi L."/>
        </authorList>
    </citation>
    <scope>NUCLEOTIDE SEQUENCE [LARGE SCALE GENOMIC DNA]</scope>
    <source>
        <strain evidence="3">cv. Svevo</strain>
    </source>
</reference>
<dbReference type="CDD" id="cd06222">
    <property type="entry name" value="RNase_H_like"/>
    <property type="match status" value="1"/>
</dbReference>
<dbReference type="GO" id="GO:0003676">
    <property type="term" value="F:nucleic acid binding"/>
    <property type="evidence" value="ECO:0007669"/>
    <property type="project" value="InterPro"/>
</dbReference>
<dbReference type="PANTHER" id="PTHR47723:SF24">
    <property type="entry name" value="RNASE H TYPE-1 DOMAIN-CONTAINING PROTEIN"/>
    <property type="match status" value="1"/>
</dbReference>
<gene>
    <name evidence="2" type="ORF">TRITD_6Bv1G018470</name>
</gene>
<dbReference type="AlphaFoldDB" id="A0A9R0YE89"/>
<dbReference type="GO" id="GO:0004523">
    <property type="term" value="F:RNA-DNA hybrid ribonuclease activity"/>
    <property type="evidence" value="ECO:0007669"/>
    <property type="project" value="InterPro"/>
</dbReference>
<evidence type="ECO:0000259" key="1">
    <source>
        <dbReference type="Pfam" id="PF13456"/>
    </source>
</evidence>
<sequence>MRNHWRLPKENAFWYTGEDWLQNLLNTCDADTRNKILIMLWRAWFLRDNIIHSDGKEAISRSVAFLLKYEEVRSVQEKSEAERGMFCMDLFEQHCPDPLKPVGKQWRPPGKGVIKLNTDASVDPASGVSACGAVARNEQAAPVFSMGCKLGKCTTVEEAEGLALLSGLQTLATYYNGSIHVELDCLTLVKAISPGAANQSYLFPIVADIKTELCKFRSHLIEWVQREKNKLAHGLAAFASRNGDLLKLAGVPDELSDILWKDCNLTD</sequence>
<dbReference type="InterPro" id="IPR012337">
    <property type="entry name" value="RNaseH-like_sf"/>
</dbReference>
<dbReference type="InterPro" id="IPR053151">
    <property type="entry name" value="RNase_H-like"/>
</dbReference>
<evidence type="ECO:0000313" key="2">
    <source>
        <dbReference type="EMBL" id="VAI53801.1"/>
    </source>
</evidence>
<dbReference type="SUPFAM" id="SSF53098">
    <property type="entry name" value="Ribonuclease H-like"/>
    <property type="match status" value="1"/>
</dbReference>
<dbReference type="InterPro" id="IPR002156">
    <property type="entry name" value="RNaseH_domain"/>
</dbReference>
<dbReference type="EMBL" id="LT934122">
    <property type="protein sequence ID" value="VAI53801.1"/>
    <property type="molecule type" value="Genomic_DNA"/>
</dbReference>
<organism evidence="2 3">
    <name type="scientific">Triticum turgidum subsp. durum</name>
    <name type="common">Durum wheat</name>
    <name type="synonym">Triticum durum</name>
    <dbReference type="NCBI Taxonomy" id="4567"/>
    <lineage>
        <taxon>Eukaryota</taxon>
        <taxon>Viridiplantae</taxon>
        <taxon>Streptophyta</taxon>
        <taxon>Embryophyta</taxon>
        <taxon>Tracheophyta</taxon>
        <taxon>Spermatophyta</taxon>
        <taxon>Magnoliopsida</taxon>
        <taxon>Liliopsida</taxon>
        <taxon>Poales</taxon>
        <taxon>Poaceae</taxon>
        <taxon>BOP clade</taxon>
        <taxon>Pooideae</taxon>
        <taxon>Triticodae</taxon>
        <taxon>Triticeae</taxon>
        <taxon>Triticinae</taxon>
        <taxon>Triticum</taxon>
    </lineage>
</organism>
<accession>A0A9R0YE89</accession>
<dbReference type="Gene3D" id="3.30.420.10">
    <property type="entry name" value="Ribonuclease H-like superfamily/Ribonuclease H"/>
    <property type="match status" value="1"/>
</dbReference>